<name>A0AAW0A6N4_9AGAR</name>
<keyword evidence="1" id="KW-0732">Signal</keyword>
<dbReference type="EMBL" id="JAWWNJ010000081">
    <property type="protein sequence ID" value="KAK7001920.1"/>
    <property type="molecule type" value="Genomic_DNA"/>
</dbReference>
<evidence type="ECO:0000313" key="2">
    <source>
        <dbReference type="EMBL" id="KAK7001920.1"/>
    </source>
</evidence>
<evidence type="ECO:0000256" key="1">
    <source>
        <dbReference type="SAM" id="SignalP"/>
    </source>
</evidence>
<evidence type="ECO:0008006" key="4">
    <source>
        <dbReference type="Google" id="ProtNLM"/>
    </source>
</evidence>
<feature type="signal peptide" evidence="1">
    <location>
        <begin position="1"/>
        <end position="25"/>
    </location>
</feature>
<proteinExistence type="predicted"/>
<gene>
    <name evidence="2" type="ORF">R3P38DRAFT_3045597</name>
</gene>
<accession>A0AAW0A6N4</accession>
<evidence type="ECO:0000313" key="3">
    <source>
        <dbReference type="Proteomes" id="UP001362999"/>
    </source>
</evidence>
<dbReference type="Proteomes" id="UP001362999">
    <property type="component" value="Unassembled WGS sequence"/>
</dbReference>
<protein>
    <recommendedName>
        <fullName evidence="4">Secreted protein</fullName>
    </recommendedName>
</protein>
<keyword evidence="3" id="KW-1185">Reference proteome</keyword>
<dbReference type="AlphaFoldDB" id="A0AAW0A6N4"/>
<comment type="caution">
    <text evidence="2">The sequence shown here is derived from an EMBL/GenBank/DDBJ whole genome shotgun (WGS) entry which is preliminary data.</text>
</comment>
<reference evidence="2 3" key="1">
    <citation type="journal article" date="2024" name="J Genomics">
        <title>Draft genome sequencing and assembly of Favolaschia claudopus CIRM-BRFM 2984 isolated from oak limbs.</title>
        <authorList>
            <person name="Navarro D."/>
            <person name="Drula E."/>
            <person name="Chaduli D."/>
            <person name="Cazenave R."/>
            <person name="Ahrendt S."/>
            <person name="Wang J."/>
            <person name="Lipzen A."/>
            <person name="Daum C."/>
            <person name="Barry K."/>
            <person name="Grigoriev I.V."/>
            <person name="Favel A."/>
            <person name="Rosso M.N."/>
            <person name="Martin F."/>
        </authorList>
    </citation>
    <scope>NUCLEOTIDE SEQUENCE [LARGE SCALE GENOMIC DNA]</scope>
    <source>
        <strain evidence="2 3">CIRM-BRFM 2984</strain>
    </source>
</reference>
<sequence length="118" mass="13820">MSILCYAAFVLCTVALLLHCPYIQPRRQPSARQITHGYQIHVLYHFQVLQCTPKSSQCILIRSWFQIPIVDILTSISRYPFRDRQTAEVKQLSMARLKPISIEARRRSQILLNFSLQF</sequence>
<feature type="chain" id="PRO_5043664956" description="Secreted protein" evidence="1">
    <location>
        <begin position="26"/>
        <end position="118"/>
    </location>
</feature>
<organism evidence="2 3">
    <name type="scientific">Favolaschia claudopus</name>
    <dbReference type="NCBI Taxonomy" id="2862362"/>
    <lineage>
        <taxon>Eukaryota</taxon>
        <taxon>Fungi</taxon>
        <taxon>Dikarya</taxon>
        <taxon>Basidiomycota</taxon>
        <taxon>Agaricomycotina</taxon>
        <taxon>Agaricomycetes</taxon>
        <taxon>Agaricomycetidae</taxon>
        <taxon>Agaricales</taxon>
        <taxon>Marasmiineae</taxon>
        <taxon>Mycenaceae</taxon>
        <taxon>Favolaschia</taxon>
    </lineage>
</organism>